<protein>
    <submittedName>
        <fullName evidence="2">Uncharacterized protein</fullName>
    </submittedName>
</protein>
<dbReference type="AlphaFoldDB" id="A0A8T2PRP8"/>
<feature type="compositionally biased region" description="Basic and acidic residues" evidence="1">
    <location>
        <begin position="100"/>
        <end position="109"/>
    </location>
</feature>
<accession>A0A8T2PRP8</accession>
<reference evidence="2" key="1">
    <citation type="thesis" date="2021" institute="BYU ScholarsArchive" country="Provo, UT, USA">
        <title>Applications of and Algorithms for Genome Assembly and Genomic Analyses with an Emphasis on Marine Teleosts.</title>
        <authorList>
            <person name="Pickett B.D."/>
        </authorList>
    </citation>
    <scope>NUCLEOTIDE SEQUENCE</scope>
    <source>
        <strain evidence="2">HI-2016</strain>
    </source>
</reference>
<name>A0A8T2PRP8_9TELE</name>
<feature type="compositionally biased region" description="Polar residues" evidence="1">
    <location>
        <begin position="203"/>
        <end position="222"/>
    </location>
</feature>
<feature type="region of interest" description="Disordered" evidence="1">
    <location>
        <begin position="72"/>
        <end position="109"/>
    </location>
</feature>
<dbReference type="Proteomes" id="UP000824540">
    <property type="component" value="Unassembled WGS sequence"/>
</dbReference>
<evidence type="ECO:0000313" key="3">
    <source>
        <dbReference type="Proteomes" id="UP000824540"/>
    </source>
</evidence>
<comment type="caution">
    <text evidence="2">The sequence shown here is derived from an EMBL/GenBank/DDBJ whole genome shotgun (WGS) entry which is preliminary data.</text>
</comment>
<evidence type="ECO:0000256" key="1">
    <source>
        <dbReference type="SAM" id="MobiDB-lite"/>
    </source>
</evidence>
<evidence type="ECO:0000313" key="2">
    <source>
        <dbReference type="EMBL" id="KAG9353999.1"/>
    </source>
</evidence>
<keyword evidence="3" id="KW-1185">Reference proteome</keyword>
<gene>
    <name evidence="2" type="ORF">JZ751_012123</name>
</gene>
<organism evidence="2 3">
    <name type="scientific">Albula glossodonta</name>
    <name type="common">roundjaw bonefish</name>
    <dbReference type="NCBI Taxonomy" id="121402"/>
    <lineage>
        <taxon>Eukaryota</taxon>
        <taxon>Metazoa</taxon>
        <taxon>Chordata</taxon>
        <taxon>Craniata</taxon>
        <taxon>Vertebrata</taxon>
        <taxon>Euteleostomi</taxon>
        <taxon>Actinopterygii</taxon>
        <taxon>Neopterygii</taxon>
        <taxon>Teleostei</taxon>
        <taxon>Albuliformes</taxon>
        <taxon>Albulidae</taxon>
        <taxon>Albula</taxon>
    </lineage>
</organism>
<dbReference type="InterPro" id="IPR029021">
    <property type="entry name" value="Prot-tyrosine_phosphatase-like"/>
</dbReference>
<dbReference type="EMBL" id="JAFBMS010000003">
    <property type="protein sequence ID" value="KAG9353999.1"/>
    <property type="molecule type" value="Genomic_DNA"/>
</dbReference>
<proteinExistence type="predicted"/>
<dbReference type="OrthoDB" id="10529262at2759"/>
<feature type="region of interest" description="Disordered" evidence="1">
    <location>
        <begin position="188"/>
        <end position="233"/>
    </location>
</feature>
<dbReference type="Gene3D" id="3.90.190.10">
    <property type="entry name" value="Protein tyrosine phosphatase superfamily"/>
    <property type="match status" value="1"/>
</dbReference>
<dbReference type="SUPFAM" id="SSF52799">
    <property type="entry name" value="(Phosphotyrosine protein) phosphatases II"/>
    <property type="match status" value="1"/>
</dbReference>
<sequence>MQASSSLEQTLSMIDLPEGIHYQKIFTAGHEVPSDPTILSFKRVVNRFLQENEDNVFNQSRGHSIERENYLQDLKSGPKRSNQGMDQPDEEPVMGPRGHRPNDSLLDTRMRPPFNMREPFYSAPFPGHCLGTQDLFVILPHPHHIGQDPRGHTLRGLTGEHLIPPTMPHTLCYPGTTLAKPGDLQMDTPPPLASLWNHRKSSRVQTGSTDLGSTDRTGQSGLDNKAGEVGTREEVAHLRALTIPPAVH</sequence>